<reference evidence="15 16" key="1">
    <citation type="submission" date="2014-02" db="EMBL/GenBank/DDBJ databases">
        <title>Expanding our view of genomic diversity in Candidatus Accumulibacter clades.</title>
        <authorList>
            <person name="Skennerton C.T."/>
            <person name="Barr J.J."/>
            <person name="Slater F.R."/>
            <person name="Bond P.L."/>
            <person name="Tyson G.W."/>
        </authorList>
    </citation>
    <scope>NUCLEOTIDE SEQUENCE [LARGE SCALE GENOMIC DNA]</scope>
    <source>
        <strain evidence="16">BA-91</strain>
    </source>
</reference>
<dbReference type="AlphaFoldDB" id="A0A080LSD2"/>
<keyword evidence="5 10" id="KW-0067">ATP-binding</keyword>
<comment type="subcellular location">
    <subcellularLocation>
        <location evidence="10 11">Cytoplasm</location>
    </subcellularLocation>
</comment>
<dbReference type="Gene3D" id="3.90.190.20">
    <property type="entry name" value="Mur ligase, C-terminal domain"/>
    <property type="match status" value="1"/>
</dbReference>
<dbReference type="Gene3D" id="3.40.1390.10">
    <property type="entry name" value="MurE/MurF, N-terminal domain"/>
    <property type="match status" value="1"/>
</dbReference>
<sequence>MMDLLAAARATAARLIGDNVTFCGVSTDSRSIAAGELFVALRGENFDGHEFVAAAQMRGAVAAIVAADAAESLRALGLPLLQVAETRLSLGALAADWRSRFTLPMIAVTGSNGKTTTKEMIASILQAAFAEAVLSTQGNYNNDIGLPLTLLRLNATHRAAIIEMGMNRPGEIAYLAGIARPTVAVVTNAQRAHLAGMGTLQAIASEKGSIFSGLDEDGIAVFNADDQWADLWRTQSRGLGVMTFGLEQAADVTGKSTLHGLDNRLSVCAPQGRFEVLLALPGQHNARNALAAATACLAAGVPLDAVQAGLASFRGLQGRLQRRAALHDAVLLDDTYNANPDSVRAGIDVLAATIGKKVLVLGDMGEIGEMSAQFHDEIGGYAKSQGIDRLFALGEASALAAHNFGSGGEYHTHIDQLIEALTAELTPETTVLVKGSRFMRMERVANAISVPAPEGGK</sequence>
<dbReference type="GO" id="GO:0071555">
    <property type="term" value="P:cell wall organization"/>
    <property type="evidence" value="ECO:0007669"/>
    <property type="project" value="UniProtKB-KW"/>
</dbReference>
<dbReference type="GO" id="GO:0008766">
    <property type="term" value="F:UDP-N-acetylmuramoylalanyl-D-glutamyl-2,6-diaminopimelate-D-alanyl-D-alanine ligase activity"/>
    <property type="evidence" value="ECO:0007669"/>
    <property type="project" value="RHEA"/>
</dbReference>
<dbReference type="GO" id="GO:0005737">
    <property type="term" value="C:cytoplasm"/>
    <property type="evidence" value="ECO:0007669"/>
    <property type="project" value="UniProtKB-SubCell"/>
</dbReference>
<dbReference type="NCBIfam" id="TIGR01143">
    <property type="entry name" value="murF"/>
    <property type="match status" value="1"/>
</dbReference>
<organism evidence="15 16">
    <name type="scientific">Candidatus Accumulibacter phosphatis</name>
    <dbReference type="NCBI Taxonomy" id="327160"/>
    <lineage>
        <taxon>Bacteria</taxon>
        <taxon>Pseudomonadati</taxon>
        <taxon>Pseudomonadota</taxon>
        <taxon>Betaproteobacteria</taxon>
        <taxon>Candidatus Accumulibacter</taxon>
    </lineage>
</organism>
<comment type="catalytic activity">
    <reaction evidence="10 11">
        <text>D-alanyl-D-alanine + UDP-N-acetyl-alpha-D-muramoyl-L-alanyl-gamma-D-glutamyl-meso-2,6-diaminopimelate + ATP = UDP-N-acetyl-alpha-D-muramoyl-L-alanyl-gamma-D-glutamyl-meso-2,6-diaminopimeloyl-D-alanyl-D-alanine + ADP + phosphate + H(+)</text>
        <dbReference type="Rhea" id="RHEA:28374"/>
        <dbReference type="ChEBI" id="CHEBI:15378"/>
        <dbReference type="ChEBI" id="CHEBI:30616"/>
        <dbReference type="ChEBI" id="CHEBI:43474"/>
        <dbReference type="ChEBI" id="CHEBI:57822"/>
        <dbReference type="ChEBI" id="CHEBI:61386"/>
        <dbReference type="ChEBI" id="CHEBI:83905"/>
        <dbReference type="ChEBI" id="CHEBI:456216"/>
        <dbReference type="EC" id="6.3.2.10"/>
    </reaction>
</comment>
<proteinExistence type="inferred from homology"/>
<evidence type="ECO:0000313" key="16">
    <source>
        <dbReference type="Proteomes" id="UP000020077"/>
    </source>
</evidence>
<dbReference type="Pfam" id="PF01225">
    <property type="entry name" value="Mur_ligase"/>
    <property type="match status" value="1"/>
</dbReference>
<evidence type="ECO:0000256" key="8">
    <source>
        <dbReference type="ARBA" id="ARBA00023306"/>
    </source>
</evidence>
<dbReference type="Gene3D" id="3.40.1190.10">
    <property type="entry name" value="Mur-like, catalytic domain"/>
    <property type="match status" value="1"/>
</dbReference>
<evidence type="ECO:0000259" key="14">
    <source>
        <dbReference type="Pfam" id="PF08245"/>
    </source>
</evidence>
<dbReference type="GO" id="GO:0047480">
    <property type="term" value="F:UDP-N-acetylmuramoyl-tripeptide-D-alanyl-D-alanine ligase activity"/>
    <property type="evidence" value="ECO:0007669"/>
    <property type="project" value="UniProtKB-UniRule"/>
</dbReference>
<keyword evidence="4 10" id="KW-0547">Nucleotide-binding</keyword>
<keyword evidence="7 10" id="KW-0573">Peptidoglycan synthesis</keyword>
<evidence type="ECO:0000259" key="12">
    <source>
        <dbReference type="Pfam" id="PF01225"/>
    </source>
</evidence>
<gene>
    <name evidence="10 15" type="primary">murF</name>
    <name evidence="15" type="ORF">AW09_003575</name>
</gene>
<dbReference type="PANTHER" id="PTHR43024:SF1">
    <property type="entry name" value="UDP-N-ACETYLMURAMOYL-TRIPEPTIDE--D-ALANYL-D-ALANINE LIGASE"/>
    <property type="match status" value="1"/>
</dbReference>
<name>A0A080LSD2_9PROT</name>
<comment type="pathway">
    <text evidence="10 11">Cell wall biogenesis; peptidoglycan biosynthesis.</text>
</comment>
<keyword evidence="1 10" id="KW-0963">Cytoplasm</keyword>
<evidence type="ECO:0000256" key="6">
    <source>
        <dbReference type="ARBA" id="ARBA00022960"/>
    </source>
</evidence>
<dbReference type="InterPro" id="IPR036565">
    <property type="entry name" value="Mur-like_cat_sf"/>
</dbReference>
<dbReference type="EC" id="6.3.2.10" evidence="10 11"/>
<evidence type="ECO:0000256" key="3">
    <source>
        <dbReference type="ARBA" id="ARBA00022618"/>
    </source>
</evidence>
<dbReference type="InterPro" id="IPR035911">
    <property type="entry name" value="MurE/MurF_N"/>
</dbReference>
<dbReference type="GO" id="GO:0051301">
    <property type="term" value="P:cell division"/>
    <property type="evidence" value="ECO:0007669"/>
    <property type="project" value="UniProtKB-KW"/>
</dbReference>
<dbReference type="Pfam" id="PF08245">
    <property type="entry name" value="Mur_ligase_M"/>
    <property type="match status" value="1"/>
</dbReference>
<evidence type="ECO:0000256" key="10">
    <source>
        <dbReference type="HAMAP-Rule" id="MF_02019"/>
    </source>
</evidence>
<dbReference type="InterPro" id="IPR051046">
    <property type="entry name" value="MurCDEF_CellWall_CoF430Synth"/>
</dbReference>
<dbReference type="Pfam" id="PF02875">
    <property type="entry name" value="Mur_ligase_C"/>
    <property type="match status" value="1"/>
</dbReference>
<dbReference type="InterPro" id="IPR005863">
    <property type="entry name" value="UDP-N-AcMur_synth"/>
</dbReference>
<dbReference type="SUPFAM" id="SSF63418">
    <property type="entry name" value="MurE/MurF N-terminal domain"/>
    <property type="match status" value="1"/>
</dbReference>
<dbReference type="InterPro" id="IPR004101">
    <property type="entry name" value="Mur_ligase_C"/>
</dbReference>
<dbReference type="InterPro" id="IPR000713">
    <property type="entry name" value="Mur_ligase_N"/>
</dbReference>
<dbReference type="EMBL" id="JDVG02000566">
    <property type="protein sequence ID" value="KFB71287.1"/>
    <property type="molecule type" value="Genomic_DNA"/>
</dbReference>
<dbReference type="GO" id="GO:0005524">
    <property type="term" value="F:ATP binding"/>
    <property type="evidence" value="ECO:0007669"/>
    <property type="project" value="UniProtKB-UniRule"/>
</dbReference>
<dbReference type="UniPathway" id="UPA00219"/>
<evidence type="ECO:0000256" key="9">
    <source>
        <dbReference type="ARBA" id="ARBA00023316"/>
    </source>
</evidence>
<comment type="caution">
    <text evidence="15">The sequence shown here is derived from an EMBL/GenBank/DDBJ whole genome shotgun (WGS) entry which is preliminary data.</text>
</comment>
<dbReference type="Proteomes" id="UP000020077">
    <property type="component" value="Unassembled WGS sequence"/>
</dbReference>
<comment type="function">
    <text evidence="10 11">Involved in cell wall formation. Catalyzes the final step in the synthesis of UDP-N-acetylmuramoyl-pentapeptide, the precursor of murein.</text>
</comment>
<evidence type="ECO:0000256" key="7">
    <source>
        <dbReference type="ARBA" id="ARBA00022984"/>
    </source>
</evidence>
<feature type="domain" description="Mur ligase central" evidence="14">
    <location>
        <begin position="108"/>
        <end position="295"/>
    </location>
</feature>
<evidence type="ECO:0000256" key="1">
    <source>
        <dbReference type="ARBA" id="ARBA00022490"/>
    </source>
</evidence>
<comment type="similarity">
    <text evidence="10">Belongs to the MurCDEF family. MurF subfamily.</text>
</comment>
<evidence type="ECO:0000256" key="4">
    <source>
        <dbReference type="ARBA" id="ARBA00022741"/>
    </source>
</evidence>
<dbReference type="PANTHER" id="PTHR43024">
    <property type="entry name" value="UDP-N-ACETYLMURAMOYL-TRIPEPTIDE--D-ALANYL-D-ALANINE LIGASE"/>
    <property type="match status" value="1"/>
</dbReference>
<dbReference type="SUPFAM" id="SSF53623">
    <property type="entry name" value="MurD-like peptide ligases, catalytic domain"/>
    <property type="match status" value="1"/>
</dbReference>
<evidence type="ECO:0000259" key="13">
    <source>
        <dbReference type="Pfam" id="PF02875"/>
    </source>
</evidence>
<keyword evidence="6 10" id="KW-0133">Cell shape</keyword>
<accession>A0A080LSD2</accession>
<evidence type="ECO:0000256" key="11">
    <source>
        <dbReference type="RuleBase" id="RU004136"/>
    </source>
</evidence>
<dbReference type="GO" id="GO:0009252">
    <property type="term" value="P:peptidoglycan biosynthetic process"/>
    <property type="evidence" value="ECO:0007669"/>
    <property type="project" value="UniProtKB-UniRule"/>
</dbReference>
<feature type="binding site" evidence="10">
    <location>
        <begin position="110"/>
        <end position="116"/>
    </location>
    <ligand>
        <name>ATP</name>
        <dbReference type="ChEBI" id="CHEBI:30616"/>
    </ligand>
</feature>
<evidence type="ECO:0000313" key="15">
    <source>
        <dbReference type="EMBL" id="KFB71287.1"/>
    </source>
</evidence>
<keyword evidence="2 10" id="KW-0436">Ligase</keyword>
<dbReference type="GO" id="GO:0008360">
    <property type="term" value="P:regulation of cell shape"/>
    <property type="evidence" value="ECO:0007669"/>
    <property type="project" value="UniProtKB-KW"/>
</dbReference>
<keyword evidence="8 10" id="KW-0131">Cell cycle</keyword>
<dbReference type="SUPFAM" id="SSF53244">
    <property type="entry name" value="MurD-like peptide ligases, peptide-binding domain"/>
    <property type="match status" value="1"/>
</dbReference>
<evidence type="ECO:0000256" key="5">
    <source>
        <dbReference type="ARBA" id="ARBA00022840"/>
    </source>
</evidence>
<dbReference type="HAMAP" id="MF_02019">
    <property type="entry name" value="MurF"/>
    <property type="match status" value="1"/>
</dbReference>
<keyword evidence="3 10" id="KW-0132">Cell division</keyword>
<feature type="domain" description="Mur ligase N-terminal catalytic" evidence="12">
    <location>
        <begin position="24"/>
        <end position="97"/>
    </location>
</feature>
<dbReference type="InterPro" id="IPR013221">
    <property type="entry name" value="Mur_ligase_cen"/>
</dbReference>
<feature type="domain" description="Mur ligase C-terminal" evidence="13">
    <location>
        <begin position="318"/>
        <end position="437"/>
    </location>
</feature>
<evidence type="ECO:0000256" key="2">
    <source>
        <dbReference type="ARBA" id="ARBA00022598"/>
    </source>
</evidence>
<dbReference type="InterPro" id="IPR036615">
    <property type="entry name" value="Mur_ligase_C_dom_sf"/>
</dbReference>
<protein>
    <recommendedName>
        <fullName evidence="10 11">UDP-N-acetylmuramoyl-tripeptide--D-alanyl-D-alanine ligase</fullName>
        <ecNumber evidence="10 11">6.3.2.10</ecNumber>
    </recommendedName>
    <alternativeName>
        <fullName evidence="10">D-alanyl-D-alanine-adding enzyme</fullName>
    </alternativeName>
</protein>
<keyword evidence="9 10" id="KW-0961">Cell wall biogenesis/degradation</keyword>